<evidence type="ECO:0000313" key="1">
    <source>
        <dbReference type="EMBL" id="SDQ36461.1"/>
    </source>
</evidence>
<dbReference type="AlphaFoldDB" id="A0A1H1AA96"/>
<dbReference type="SUPFAM" id="SSF109709">
    <property type="entry name" value="KorB DNA-binding domain-like"/>
    <property type="match status" value="1"/>
</dbReference>
<organism evidence="1 2">
    <name type="scientific">Tsukamurella pulmonis</name>
    <dbReference type="NCBI Taxonomy" id="47312"/>
    <lineage>
        <taxon>Bacteria</taxon>
        <taxon>Bacillati</taxon>
        <taxon>Actinomycetota</taxon>
        <taxon>Actinomycetes</taxon>
        <taxon>Mycobacteriales</taxon>
        <taxon>Tsukamurellaceae</taxon>
        <taxon>Tsukamurella</taxon>
    </lineage>
</organism>
<evidence type="ECO:0008006" key="3">
    <source>
        <dbReference type="Google" id="ProtNLM"/>
    </source>
</evidence>
<dbReference type="STRING" id="47312.SAMN04489765_0123"/>
<gene>
    <name evidence="1" type="ORF">SAMN04489765_0123</name>
</gene>
<protein>
    <recommendedName>
        <fullName evidence="3">Sigma-70, region 4</fullName>
    </recommendedName>
</protein>
<proteinExistence type="predicted"/>
<name>A0A1H1AA96_9ACTN</name>
<dbReference type="Proteomes" id="UP000183053">
    <property type="component" value="Unassembled WGS sequence"/>
</dbReference>
<dbReference type="EMBL" id="FNLF01000002">
    <property type="protein sequence ID" value="SDQ36461.1"/>
    <property type="molecule type" value="Genomic_DNA"/>
</dbReference>
<evidence type="ECO:0000313" key="2">
    <source>
        <dbReference type="Proteomes" id="UP000183053"/>
    </source>
</evidence>
<accession>A0A1H1AA96</accession>
<reference evidence="2" key="1">
    <citation type="submission" date="2016-10" db="EMBL/GenBank/DDBJ databases">
        <authorList>
            <person name="Varghese N."/>
            <person name="Submissions S."/>
        </authorList>
    </citation>
    <scope>NUCLEOTIDE SEQUENCE [LARGE SCALE GENOMIC DNA]</scope>
    <source>
        <strain evidence="2">DSM 44142</strain>
    </source>
</reference>
<sequence length="79" mass="8940">MSRPNSTSWDLGAIDPADRQIWRLHRREGLAIADLARKFGEPVTAISQRIRAYEAATDFTAALEARTIPFHPARLEKHT</sequence>
<keyword evidence="2" id="KW-1185">Reference proteome</keyword>
<dbReference type="RefSeq" id="WP_068563699.1">
    <property type="nucleotide sequence ID" value="NZ_FNLF01000002.1"/>
</dbReference>